<feature type="region of interest" description="Disordered" evidence="1">
    <location>
        <begin position="20"/>
        <end position="52"/>
    </location>
</feature>
<feature type="compositionally biased region" description="Polar residues" evidence="1">
    <location>
        <begin position="23"/>
        <end position="39"/>
    </location>
</feature>
<dbReference type="EMBL" id="BK015215">
    <property type="protein sequence ID" value="DAD96344.1"/>
    <property type="molecule type" value="Genomic_DNA"/>
</dbReference>
<feature type="region of interest" description="Disordered" evidence="1">
    <location>
        <begin position="243"/>
        <end position="267"/>
    </location>
</feature>
<protein>
    <recommendedName>
        <fullName evidence="3">Scaffolding protein</fullName>
    </recommendedName>
</protein>
<evidence type="ECO:0008006" key="3">
    <source>
        <dbReference type="Google" id="ProtNLM"/>
    </source>
</evidence>
<reference evidence="2" key="1">
    <citation type="journal article" date="2021" name="Proc. Natl. Acad. Sci. U.S.A.">
        <title>A Catalog of Tens of Thousands of Viruses from Human Metagenomes Reveals Hidden Associations with Chronic Diseases.</title>
        <authorList>
            <person name="Tisza M.J."/>
            <person name="Buck C.B."/>
        </authorList>
    </citation>
    <scope>NUCLEOTIDE SEQUENCE</scope>
    <source>
        <strain evidence="2">CtagO6</strain>
    </source>
</reference>
<sequence length="291" mass="31508">MDYIKFLGLQLFAEGAAAGESGVTGSDAGSQTGVTSGNPEGTAAAEQEVEAAKPSFDELVKGEYKDAFNERVQKIVQARLKGTEETAKKLDGLAPVLDLLSRKYGVDASDVDALKKAVESDDSYFEQESLDTGIPVDQLRKIHAIEQENAALKAAQEQSAQQAEAQQRIAAWMAQADQVKSIYPAFDLDTEIVNPQFQTLLRTLESNGFPNAMQVAFETVHRDQIQPAAMQYAAKKAQEATVNAIKSGSSRPSENGSGQAASLTKIDPNKLTRAQIKDIRERVARGERITF</sequence>
<organism evidence="2">
    <name type="scientific">Myoviridae sp. ctagO6</name>
    <dbReference type="NCBI Taxonomy" id="2826667"/>
    <lineage>
        <taxon>Viruses</taxon>
        <taxon>Duplodnaviria</taxon>
        <taxon>Heunggongvirae</taxon>
        <taxon>Uroviricota</taxon>
        <taxon>Caudoviricetes</taxon>
    </lineage>
</organism>
<evidence type="ECO:0000313" key="2">
    <source>
        <dbReference type="EMBL" id="DAD96344.1"/>
    </source>
</evidence>
<feature type="compositionally biased region" description="Polar residues" evidence="1">
    <location>
        <begin position="243"/>
        <end position="262"/>
    </location>
</feature>
<proteinExistence type="predicted"/>
<name>A0A8S5NQ41_9CAUD</name>
<evidence type="ECO:0000256" key="1">
    <source>
        <dbReference type="SAM" id="MobiDB-lite"/>
    </source>
</evidence>
<accession>A0A8S5NQ41</accession>